<evidence type="ECO:0000313" key="3">
    <source>
        <dbReference type="Proteomes" id="UP000244809"/>
    </source>
</evidence>
<dbReference type="AlphaFoldDB" id="A0AAD0IWH6"/>
<evidence type="ECO:0000313" key="2">
    <source>
        <dbReference type="EMBL" id="AWG27930.1"/>
    </source>
</evidence>
<feature type="compositionally biased region" description="Basic and acidic residues" evidence="1">
    <location>
        <begin position="96"/>
        <end position="111"/>
    </location>
</feature>
<organism evidence="2 3">
    <name type="scientific">Burkholderia cenocepacia</name>
    <dbReference type="NCBI Taxonomy" id="95486"/>
    <lineage>
        <taxon>Bacteria</taxon>
        <taxon>Pseudomonadati</taxon>
        <taxon>Pseudomonadota</taxon>
        <taxon>Betaproteobacteria</taxon>
        <taxon>Burkholderiales</taxon>
        <taxon>Burkholderiaceae</taxon>
        <taxon>Burkholderia</taxon>
        <taxon>Burkholderia cepacia complex</taxon>
    </lineage>
</organism>
<evidence type="ECO:0000256" key="1">
    <source>
        <dbReference type="SAM" id="MobiDB-lite"/>
    </source>
</evidence>
<reference evidence="2 3" key="1">
    <citation type="submission" date="2017-04" db="EMBL/GenBank/DDBJ databases">
        <title>Complete genome sequence of Burkholderia cenocepacia PC184 Midwest clone.</title>
        <authorList>
            <person name="Mulks M.H."/>
            <person name="Cooper V.S."/>
        </authorList>
    </citation>
    <scope>NUCLEOTIDE SEQUENCE [LARGE SCALE GENOMIC DNA]</scope>
    <source>
        <strain evidence="2 3">PC184 Mulks</strain>
    </source>
</reference>
<accession>A0AAD0IWH6</accession>
<gene>
    <name evidence="2" type="ORF">B9Z07_03020</name>
</gene>
<protein>
    <submittedName>
        <fullName evidence="2">Uncharacterized protein</fullName>
    </submittedName>
</protein>
<name>A0AAD0IWH6_9BURK</name>
<feature type="region of interest" description="Disordered" evidence="1">
    <location>
        <begin position="1"/>
        <end position="30"/>
    </location>
</feature>
<dbReference type="Proteomes" id="UP000244809">
    <property type="component" value="Chromosome 1"/>
</dbReference>
<sequence>MRDTGSPPIAGRRRIHAISPRSSGMARTCAVHPSGVGTLPLARMPDRRDLSAVGWRWSRAAGAAAQGGDHAASHDTRANARYSRRLTRAGANPPKRAGEARCRGLRGDYDV</sequence>
<dbReference type="EMBL" id="CP021067">
    <property type="protein sequence ID" value="AWG27930.1"/>
    <property type="molecule type" value="Genomic_DNA"/>
</dbReference>
<proteinExistence type="predicted"/>
<feature type="region of interest" description="Disordered" evidence="1">
    <location>
        <begin position="64"/>
        <end position="111"/>
    </location>
</feature>